<keyword evidence="10" id="KW-1185">Reference proteome</keyword>
<keyword evidence="6" id="KW-0804">Transcription</keyword>
<name>A0AAC8W0G6_9PROT</name>
<dbReference type="Gene3D" id="1.10.10.10">
    <property type="entry name" value="Winged helix-like DNA-binding domain superfamily/Winged helix DNA-binding domain"/>
    <property type="match status" value="1"/>
</dbReference>
<keyword evidence="3" id="KW-0808">Transferase</keyword>
<dbReference type="SUPFAM" id="SSF47648">
    <property type="entry name" value="Nucleoside phosphorylase/phosphoribosyltransferase N-terminal domain"/>
    <property type="match status" value="1"/>
</dbReference>
<dbReference type="InterPro" id="IPR035902">
    <property type="entry name" value="Nuc_phospho_transferase"/>
</dbReference>
<dbReference type="Gene3D" id="1.20.970.10">
    <property type="entry name" value="Transferase, Pyrimidine Nucleoside Phosphorylase, Chain C"/>
    <property type="match status" value="1"/>
</dbReference>
<reference evidence="10" key="1">
    <citation type="submission" date="2015-08" db="EMBL/GenBank/DDBJ databases">
        <title>Complete Genome Sequence of Azospirillum thiophilum BV-S.</title>
        <authorList>
            <person name="Fomenkov A."/>
            <person name="Vincze T."/>
            <person name="Grabovich M."/>
            <person name="Dubinina G."/>
            <person name="Orlova M."/>
            <person name="Belousova E."/>
            <person name="Roberts R.J."/>
        </authorList>
    </citation>
    <scope>NUCLEOTIDE SEQUENCE [LARGE SCALE GENOMIC DNA]</scope>
    <source>
        <strain evidence="10">BV-S</strain>
    </source>
</reference>
<evidence type="ECO:0000313" key="10">
    <source>
        <dbReference type="Proteomes" id="UP000069935"/>
    </source>
</evidence>
<sequence>MGTMNDLPSVPWPDPLASHRQSDQLKRGRMIVAFDALLSKRNVTLAARQLDMQTSALSRLLGQMREEFGDPLFVRSGRGLVPTPFAEALRPKVQALAAAIDSLFVPMVAGPAAESPFDPGWNKPGGTPVPPLATRPANLLEGQPTPDEVIANLERLGQSASPHDRLARHVGTLGIAGGGHGRPLTGGEAEEAMGIVLAGDADPIQIGALFGMMRVRGATAPELAGFVRAMQAHVAGRLGRTIHADVDWPCFTSPNYHNPPWFFHAAKLVAQAGYRVLLHGNTGSGGAAGRYEVVASALGIPVCPTADDIAAALDGERIAYVPLTALAPQIHRLIALHRLTQFRTAALEAVHLLKPGGGRTSLLGVAKPSYRDLHRDTARLLGWKDMAVLGSVRDVAQYAPFRPATIHRLIDGEPADLALPALIGEPPVTPRPRGTSLDYWQGVWSGAMRDARAERIIVGTTAFALFALPDTVRIGIGEAMARAEELWKARRLR</sequence>
<proteinExistence type="inferred from homology"/>
<evidence type="ECO:0000256" key="3">
    <source>
        <dbReference type="ARBA" id="ARBA00022679"/>
    </source>
</evidence>
<keyword evidence="5" id="KW-0238">DNA-binding</keyword>
<protein>
    <submittedName>
        <fullName evidence="9">Anthranilate phosphoribosyltransferase</fullName>
    </submittedName>
</protein>
<organism evidence="9 10">
    <name type="scientific">Azospirillum thiophilum</name>
    <dbReference type="NCBI Taxonomy" id="528244"/>
    <lineage>
        <taxon>Bacteria</taxon>
        <taxon>Pseudomonadati</taxon>
        <taxon>Pseudomonadota</taxon>
        <taxon>Alphaproteobacteria</taxon>
        <taxon>Rhodospirillales</taxon>
        <taxon>Azospirillaceae</taxon>
        <taxon>Azospirillum</taxon>
    </lineage>
</organism>
<evidence type="ECO:0000259" key="8">
    <source>
        <dbReference type="PROSITE" id="PS50931"/>
    </source>
</evidence>
<accession>A0AAC8W0G6</accession>
<evidence type="ECO:0000256" key="1">
    <source>
        <dbReference type="ARBA" id="ARBA00009437"/>
    </source>
</evidence>
<dbReference type="InterPro" id="IPR036390">
    <property type="entry name" value="WH_DNA-bd_sf"/>
</dbReference>
<dbReference type="SUPFAM" id="SSF46785">
    <property type="entry name" value="Winged helix' DNA-binding domain"/>
    <property type="match status" value="1"/>
</dbReference>
<dbReference type="KEGG" id="ati:AL072_18230"/>
<dbReference type="Gene3D" id="3.40.1030.10">
    <property type="entry name" value="Nucleoside phosphorylase/phosphoribosyltransferase catalytic domain"/>
    <property type="match status" value="1"/>
</dbReference>
<evidence type="ECO:0000256" key="4">
    <source>
        <dbReference type="ARBA" id="ARBA00023015"/>
    </source>
</evidence>
<dbReference type="GO" id="GO:0016757">
    <property type="term" value="F:glycosyltransferase activity"/>
    <property type="evidence" value="ECO:0007669"/>
    <property type="project" value="UniProtKB-KW"/>
</dbReference>
<evidence type="ECO:0000313" key="9">
    <source>
        <dbReference type="EMBL" id="ALG72899.1"/>
    </source>
</evidence>
<dbReference type="PANTHER" id="PTHR30118:SF15">
    <property type="entry name" value="TRANSCRIPTIONAL REGULATORY PROTEIN"/>
    <property type="match status" value="1"/>
</dbReference>
<dbReference type="EMBL" id="CP012402">
    <property type="protein sequence ID" value="ALG72899.1"/>
    <property type="molecule type" value="Genomic_DNA"/>
</dbReference>
<dbReference type="PANTHER" id="PTHR30118">
    <property type="entry name" value="HTH-TYPE TRANSCRIPTIONAL REGULATOR LEUO-RELATED"/>
    <property type="match status" value="1"/>
</dbReference>
<feature type="domain" description="HTH lysR-type" evidence="8">
    <location>
        <begin position="31"/>
        <end position="83"/>
    </location>
</feature>
<evidence type="ECO:0000256" key="7">
    <source>
        <dbReference type="SAM" id="MobiDB-lite"/>
    </source>
</evidence>
<dbReference type="Pfam" id="PF00126">
    <property type="entry name" value="HTH_1"/>
    <property type="match status" value="1"/>
</dbReference>
<keyword evidence="4" id="KW-0805">Transcription regulation</keyword>
<dbReference type="InterPro" id="IPR017459">
    <property type="entry name" value="Glycosyl_Trfase_fam3_N_dom"/>
</dbReference>
<feature type="region of interest" description="Disordered" evidence="7">
    <location>
        <begin position="1"/>
        <end position="21"/>
    </location>
</feature>
<dbReference type="InterPro" id="IPR036320">
    <property type="entry name" value="Glycosyl_Trfase_fam3_N_dom_sf"/>
</dbReference>
<dbReference type="PROSITE" id="PS50931">
    <property type="entry name" value="HTH_LYSR"/>
    <property type="match status" value="1"/>
</dbReference>
<evidence type="ECO:0000256" key="5">
    <source>
        <dbReference type="ARBA" id="ARBA00023125"/>
    </source>
</evidence>
<keyword evidence="2 9" id="KW-0328">Glycosyltransferase</keyword>
<evidence type="ECO:0000256" key="6">
    <source>
        <dbReference type="ARBA" id="ARBA00023163"/>
    </source>
</evidence>
<gene>
    <name evidence="9" type="ORF">AL072_18230</name>
</gene>
<reference evidence="9 10" key="2">
    <citation type="journal article" date="2016" name="Genome Announc.">
        <title>Complete Genome Sequence of a Strain of Azospirillum thiophilum Isolated from a Sulfide Spring.</title>
        <authorList>
            <person name="Fomenkov A."/>
            <person name="Vincze T."/>
            <person name="Grabovich M."/>
            <person name="Anton B.P."/>
            <person name="Dubinina G."/>
            <person name="Orlova M."/>
            <person name="Belousova E."/>
            <person name="Roberts R.J."/>
        </authorList>
    </citation>
    <scope>NUCLEOTIDE SEQUENCE [LARGE SCALE GENOMIC DNA]</scope>
    <source>
        <strain evidence="9 10">BV-S</strain>
    </source>
</reference>
<dbReference type="GO" id="GO:0003677">
    <property type="term" value="F:DNA binding"/>
    <property type="evidence" value="ECO:0007669"/>
    <property type="project" value="UniProtKB-KW"/>
</dbReference>
<dbReference type="InterPro" id="IPR050389">
    <property type="entry name" value="LysR-type_TF"/>
</dbReference>
<dbReference type="InterPro" id="IPR000847">
    <property type="entry name" value="LysR_HTH_N"/>
</dbReference>
<dbReference type="InterPro" id="IPR036388">
    <property type="entry name" value="WH-like_DNA-bd_sf"/>
</dbReference>
<dbReference type="SUPFAM" id="SSF52418">
    <property type="entry name" value="Nucleoside phosphorylase/phosphoribosyltransferase catalytic domain"/>
    <property type="match status" value="1"/>
</dbReference>
<comment type="similarity">
    <text evidence="1">Belongs to the LysR transcriptional regulatory family.</text>
</comment>
<dbReference type="Pfam" id="PF02885">
    <property type="entry name" value="Glycos_trans_3N"/>
    <property type="match status" value="1"/>
</dbReference>
<dbReference type="GO" id="GO:0003700">
    <property type="term" value="F:DNA-binding transcription factor activity"/>
    <property type="evidence" value="ECO:0007669"/>
    <property type="project" value="InterPro"/>
</dbReference>
<dbReference type="NCBIfam" id="NF006564">
    <property type="entry name" value="PRK09071.1"/>
    <property type="match status" value="1"/>
</dbReference>
<evidence type="ECO:0000256" key="2">
    <source>
        <dbReference type="ARBA" id="ARBA00022676"/>
    </source>
</evidence>
<dbReference type="AlphaFoldDB" id="A0AAC8W0G6"/>
<dbReference type="Proteomes" id="UP000069935">
    <property type="component" value="Chromosome 2"/>
</dbReference>